<name>A0ACC0VRR9_9STRA</name>
<dbReference type="Proteomes" id="UP001163321">
    <property type="component" value="Chromosome 8"/>
</dbReference>
<evidence type="ECO:0000313" key="1">
    <source>
        <dbReference type="EMBL" id="KAI9908645.1"/>
    </source>
</evidence>
<gene>
    <name evidence="1" type="ORF">PsorP6_003245</name>
</gene>
<protein>
    <submittedName>
        <fullName evidence="1">Uncharacterized protein</fullName>
    </submittedName>
</protein>
<evidence type="ECO:0000313" key="2">
    <source>
        <dbReference type="Proteomes" id="UP001163321"/>
    </source>
</evidence>
<sequence length="248" mass="28650">MSMSLFRAKTACLCKCVPFGTLPVETRGSILHHHHPLSHTKRSGPNYFLVLLGGESRSFWIHALLIKSISRRWAQSSLRLRRFFSRERTLHFRRDRTVLPKSCTIHSATRPKYRILVSCRTCSRMWTKFNLNFEPGFLNYFAPWANHNLLSHASVYLNKPSCMFLQPSSKFRRTMVGCVKMGYRGYILTSRTIRTDNGNGSAKALGFRFSCSPASYLSNTQLLNVRVLPFWNNGYICSLKKLNLIILY</sequence>
<organism evidence="1 2">
    <name type="scientific">Peronosclerospora sorghi</name>
    <dbReference type="NCBI Taxonomy" id="230839"/>
    <lineage>
        <taxon>Eukaryota</taxon>
        <taxon>Sar</taxon>
        <taxon>Stramenopiles</taxon>
        <taxon>Oomycota</taxon>
        <taxon>Peronosporomycetes</taxon>
        <taxon>Peronosporales</taxon>
        <taxon>Peronosporaceae</taxon>
        <taxon>Peronosclerospora</taxon>
    </lineage>
</organism>
<accession>A0ACC0VRR9</accession>
<reference evidence="1 2" key="1">
    <citation type="journal article" date="2022" name="bioRxiv">
        <title>The genome of the oomycete Peronosclerospora sorghi, a cosmopolitan pathogen of maize and sorghum, is inflated with dispersed pseudogenes.</title>
        <authorList>
            <person name="Fletcher K."/>
            <person name="Martin F."/>
            <person name="Isakeit T."/>
            <person name="Cavanaugh K."/>
            <person name="Magill C."/>
            <person name="Michelmore R."/>
        </authorList>
    </citation>
    <scope>NUCLEOTIDE SEQUENCE [LARGE SCALE GENOMIC DNA]</scope>
    <source>
        <strain evidence="1">P6</strain>
    </source>
</reference>
<keyword evidence="2" id="KW-1185">Reference proteome</keyword>
<dbReference type="EMBL" id="CM047587">
    <property type="protein sequence ID" value="KAI9908645.1"/>
    <property type="molecule type" value="Genomic_DNA"/>
</dbReference>
<proteinExistence type="predicted"/>
<comment type="caution">
    <text evidence="1">The sequence shown here is derived from an EMBL/GenBank/DDBJ whole genome shotgun (WGS) entry which is preliminary data.</text>
</comment>